<evidence type="ECO:0000313" key="3">
    <source>
        <dbReference type="Proteomes" id="UP001307849"/>
    </source>
</evidence>
<accession>A0AAN8RR42</accession>
<sequence>MTTLLQKIPLRRLITNRTVKWHPHNYLRLHQTSTPKKTSLKTYKINPIVTMDSEQPENTSPLPQPLQEYIKQSMKYKERSHKTLEEVHKPGLELIPPTTTQITSNQPCFDVIFIGDSMLERLKTTGQNTNLHNLPRSFNLGVGGDKIENVLYRLHTGYISLLENRPTKLWVVHIGTNNLRPKKGLRESGPSDYENFKVLIETLMLLCPGSKVLVTGLFPRKDISDELVRASNEKLRESLDELAKESLIAGNSLPESGPGADTLFWADPTETISTDMLVDHVHLDEEGYKLWDESLYPRILEILGLGEPEPL</sequence>
<gene>
    <name evidence="2" type="ORF">TWF506_009145</name>
</gene>
<dbReference type="EMBL" id="JAVHJM010000006">
    <property type="protein sequence ID" value="KAK6512983.1"/>
    <property type="molecule type" value="Genomic_DNA"/>
</dbReference>
<dbReference type="SUPFAM" id="SSF52266">
    <property type="entry name" value="SGNH hydrolase"/>
    <property type="match status" value="1"/>
</dbReference>
<evidence type="ECO:0000259" key="1">
    <source>
        <dbReference type="Pfam" id="PF13472"/>
    </source>
</evidence>
<dbReference type="InterPro" id="IPR051532">
    <property type="entry name" value="Ester_Hydrolysis_Enzymes"/>
</dbReference>
<organism evidence="2 3">
    <name type="scientific">Arthrobotrys conoides</name>
    <dbReference type="NCBI Taxonomy" id="74498"/>
    <lineage>
        <taxon>Eukaryota</taxon>
        <taxon>Fungi</taxon>
        <taxon>Dikarya</taxon>
        <taxon>Ascomycota</taxon>
        <taxon>Pezizomycotina</taxon>
        <taxon>Orbiliomycetes</taxon>
        <taxon>Orbiliales</taxon>
        <taxon>Orbiliaceae</taxon>
        <taxon>Arthrobotrys</taxon>
    </lineage>
</organism>
<dbReference type="InterPro" id="IPR036514">
    <property type="entry name" value="SGNH_hydro_sf"/>
</dbReference>
<reference evidence="2 3" key="1">
    <citation type="submission" date="2019-10" db="EMBL/GenBank/DDBJ databases">
        <authorList>
            <person name="Palmer J.M."/>
        </authorList>
    </citation>
    <scope>NUCLEOTIDE SEQUENCE [LARGE SCALE GENOMIC DNA]</scope>
    <source>
        <strain evidence="2 3">TWF506</strain>
    </source>
</reference>
<evidence type="ECO:0000313" key="2">
    <source>
        <dbReference type="EMBL" id="KAK6512983.1"/>
    </source>
</evidence>
<dbReference type="Proteomes" id="UP001307849">
    <property type="component" value="Unassembled WGS sequence"/>
</dbReference>
<proteinExistence type="predicted"/>
<dbReference type="Pfam" id="PF13472">
    <property type="entry name" value="Lipase_GDSL_2"/>
    <property type="match status" value="1"/>
</dbReference>
<keyword evidence="3" id="KW-1185">Reference proteome</keyword>
<feature type="domain" description="SGNH hydrolase-type esterase" evidence="1">
    <location>
        <begin position="113"/>
        <end position="290"/>
    </location>
</feature>
<protein>
    <recommendedName>
        <fullName evidence="1">SGNH hydrolase-type esterase domain-containing protein</fullName>
    </recommendedName>
</protein>
<dbReference type="AlphaFoldDB" id="A0AAN8RR42"/>
<dbReference type="PANTHER" id="PTHR30383">
    <property type="entry name" value="THIOESTERASE 1/PROTEASE 1/LYSOPHOSPHOLIPASE L1"/>
    <property type="match status" value="1"/>
</dbReference>
<comment type="caution">
    <text evidence="2">The sequence shown here is derived from an EMBL/GenBank/DDBJ whole genome shotgun (WGS) entry which is preliminary data.</text>
</comment>
<dbReference type="InterPro" id="IPR013830">
    <property type="entry name" value="SGNH_hydro"/>
</dbReference>
<name>A0AAN8RR42_9PEZI</name>
<dbReference type="Gene3D" id="3.40.50.1110">
    <property type="entry name" value="SGNH hydrolase"/>
    <property type="match status" value="1"/>
</dbReference>